<evidence type="ECO:0000313" key="2">
    <source>
        <dbReference type="EMBL" id="PRY84088.1"/>
    </source>
</evidence>
<dbReference type="AlphaFoldDB" id="A0A2T0WBL2"/>
<feature type="chain" id="PRO_5015784008" description="Outer membrane protein with beta-barrel domain" evidence="1">
    <location>
        <begin position="20"/>
        <end position="255"/>
    </location>
</feature>
<name>A0A2T0WBL2_9BACT</name>
<proteinExistence type="predicted"/>
<accession>A0A2T0WBL2</accession>
<evidence type="ECO:0000256" key="1">
    <source>
        <dbReference type="SAM" id="SignalP"/>
    </source>
</evidence>
<dbReference type="OrthoDB" id="835046at2"/>
<organism evidence="2 3">
    <name type="scientific">Mongoliibacter ruber</name>
    <dbReference type="NCBI Taxonomy" id="1750599"/>
    <lineage>
        <taxon>Bacteria</taxon>
        <taxon>Pseudomonadati</taxon>
        <taxon>Bacteroidota</taxon>
        <taxon>Cytophagia</taxon>
        <taxon>Cytophagales</taxon>
        <taxon>Cyclobacteriaceae</taxon>
        <taxon>Mongoliibacter</taxon>
    </lineage>
</organism>
<gene>
    <name evidence="2" type="ORF">CLW00_12326</name>
</gene>
<comment type="caution">
    <text evidence="2">The sequence shown here is derived from an EMBL/GenBank/DDBJ whole genome shotgun (WGS) entry which is preliminary data.</text>
</comment>
<feature type="signal peptide" evidence="1">
    <location>
        <begin position="1"/>
        <end position="19"/>
    </location>
</feature>
<keyword evidence="1" id="KW-0732">Signal</keyword>
<dbReference type="Proteomes" id="UP000238157">
    <property type="component" value="Unassembled WGS sequence"/>
</dbReference>
<evidence type="ECO:0008006" key="4">
    <source>
        <dbReference type="Google" id="ProtNLM"/>
    </source>
</evidence>
<protein>
    <recommendedName>
        <fullName evidence="4">Outer membrane protein with beta-barrel domain</fullName>
    </recommendedName>
</protein>
<sequence length="255" mass="29495">MKKLLLLGLFLLSQTCAFAQESQKTILINAGTQNLWERDFGYSPLVYKGSAIGLTLGYANVTEKKTDEVYLHYSKLALQSPYNAEMAATHASIITYTFYKAEWLPDKFTLGWSNNNALSLRNYEDAQNFSPRFDFHTSFGPALRYQTFFGNQQQWRFTSQAHWQVIGFLFSASYVTSPPEPFLHEQSTFNAFLQSIRLFQPFQQQDLGVLSQLFYQLPSRNEIGIGYRFHYTSLENAQHSQRSGGHYFFQLNFQL</sequence>
<keyword evidence="3" id="KW-1185">Reference proteome</keyword>
<reference evidence="2 3" key="1">
    <citation type="submission" date="2018-03" db="EMBL/GenBank/DDBJ databases">
        <title>Genomic Encyclopedia of Archaeal and Bacterial Type Strains, Phase II (KMG-II): from individual species to whole genera.</title>
        <authorList>
            <person name="Goeker M."/>
        </authorList>
    </citation>
    <scope>NUCLEOTIDE SEQUENCE [LARGE SCALE GENOMIC DNA]</scope>
    <source>
        <strain evidence="2 3">DSM 27929</strain>
    </source>
</reference>
<dbReference type="RefSeq" id="WP_106135623.1">
    <property type="nucleotide sequence ID" value="NZ_PVTR01000023.1"/>
</dbReference>
<dbReference type="EMBL" id="PVTR01000023">
    <property type="protein sequence ID" value="PRY84088.1"/>
    <property type="molecule type" value="Genomic_DNA"/>
</dbReference>
<evidence type="ECO:0000313" key="3">
    <source>
        <dbReference type="Proteomes" id="UP000238157"/>
    </source>
</evidence>